<dbReference type="Pfam" id="PF03477">
    <property type="entry name" value="ATP-cone"/>
    <property type="match status" value="1"/>
</dbReference>
<dbReference type="NCBIfam" id="NF005544">
    <property type="entry name" value="PRK07207.1"/>
    <property type="match status" value="1"/>
</dbReference>
<comment type="similarity">
    <text evidence="1 10">Belongs to the ribonucleoside diphosphate reductase large chain family.</text>
</comment>
<dbReference type="EC" id="1.17.4.1" evidence="10"/>
<dbReference type="OrthoDB" id="9762933at2"/>
<dbReference type="AlphaFoldDB" id="A0A1G6YZH4"/>
<dbReference type="Gene3D" id="3.20.70.20">
    <property type="match status" value="1"/>
</dbReference>
<dbReference type="FunFam" id="3.20.70.20:FF:000009">
    <property type="entry name" value="Ribonucleoside-diphosphate reductase"/>
    <property type="match status" value="1"/>
</dbReference>
<evidence type="ECO:0000256" key="9">
    <source>
        <dbReference type="PROSITE-ProRule" id="PRU00492"/>
    </source>
</evidence>
<sequence length="999" mass="109750">MQTTDNVSTRYEGAPAAHTLGGQPQDGQSSAQQFADHKVIRRNGSVVSFEPSKIAIAMTKAFLAVNGGQGAASARVRELVEQLTQNVVRALVRSRPTGGTFHIEDIQDQVELALMRGGEHNVARAYVLYREKRNQERAHAPETAASAAPGINVTDNGVTRPLDMHALRALIVSSCEGLGDAVNADPIVAETVKNLYDGVPMSQVYDSAILAARTMIEKDPAYSQVTARILLHTIRREILEEEVTQADMAVRYADYFPQFVKRGVEAGLLDDKLQQFDLKRLGNALDASRDLQFGYLGLQTLYDRYFLHVHGTRIEMPQAFFMRVAMGLSLNEIDREARAIEFYNVLSSFDFMSSTPTLFNSGTHRSQLSSCYLTTVADDLDGIYEALKDNALLSKFAGGLGNDWTRVRALGSHIKGTNGKSQGVVPFLKVVNDTAVAVNQGGKRKGAVCAYLESWHLDIEEFLELRKNTGDDRRRTHDMNTANWIPDLFMKRVMEGGDWTLFSPSTCPDLHDKFGADFEQAYTAYEEKVARGEIKLFKKIPAAQLWRKMLGMLFETGHPWITFKDPCNIRSPQQHVGVVHSSNLCTEITLNTSDSEIAVCNLGSVNLVAHMVEQADGTFALDHDKLKRTISVAMRMLDNVIDINYYAVSKARNSNLKHRPVGMGIMGFQDCLHVLRTPFASQEAVEFADRSMEAVCYYAYWASTELAAERGRYSTYRGSLWDRGILPQDTLKLLAEQRGGYVEVDTSESMDWASLRERIATHGMRNSNCIAIAPTATISNIIGVSPCIEPTFQNLYVKSNLSGEFTVVNDYLVRDLKARGLWDEVMVADLKYFDGMLSRIDRVPADLRAVYATAFEVDPTWLVEAASRRQKWIDQAQSLNIFMAGASGKKLDEIYKLAWVRGLKTTYYLRTMAATHVEKSTVAHGALNAVPTGGEGGGNAGGAFGGASGGAFGAAAGGAGSTTLQSAPAAAVEAAPEAEGPVCMMRPGDPGFEECEACQ</sequence>
<evidence type="ECO:0000256" key="4">
    <source>
        <dbReference type="ARBA" id="ARBA00022840"/>
    </source>
</evidence>
<dbReference type="GO" id="GO:0005971">
    <property type="term" value="C:ribonucleoside-diphosphate reductase complex"/>
    <property type="evidence" value="ECO:0007669"/>
    <property type="project" value="TreeGrafter"/>
</dbReference>
<evidence type="ECO:0000256" key="7">
    <source>
        <dbReference type="ARBA" id="ARBA00024942"/>
    </source>
</evidence>
<dbReference type="PANTHER" id="PTHR11573:SF6">
    <property type="entry name" value="RIBONUCLEOSIDE-DIPHOSPHATE REDUCTASE LARGE SUBUNIT"/>
    <property type="match status" value="1"/>
</dbReference>
<dbReference type="InterPro" id="IPR013346">
    <property type="entry name" value="NrdE_NrdA_C"/>
</dbReference>
<dbReference type="RefSeq" id="WP_092003135.1">
    <property type="nucleotide sequence ID" value="NZ_FMYQ01000029.1"/>
</dbReference>
<protein>
    <recommendedName>
        <fullName evidence="10">Ribonucleoside-diphosphate reductase</fullName>
        <ecNumber evidence="10">1.17.4.1</ecNumber>
    </recommendedName>
</protein>
<dbReference type="InterPro" id="IPR000788">
    <property type="entry name" value="RNR_lg_C"/>
</dbReference>
<accession>A0A1G6YZH4</accession>
<feature type="domain" description="ATP-cone" evidence="12">
    <location>
        <begin position="37"/>
        <end position="137"/>
    </location>
</feature>
<dbReference type="PRINTS" id="PR01183">
    <property type="entry name" value="RIBORDTASEM1"/>
</dbReference>
<keyword evidence="6 10" id="KW-0215">Deoxyribonucleotide synthesis</keyword>
<evidence type="ECO:0000256" key="1">
    <source>
        <dbReference type="ARBA" id="ARBA00010406"/>
    </source>
</evidence>
<evidence type="ECO:0000256" key="11">
    <source>
        <dbReference type="SAM" id="MobiDB-lite"/>
    </source>
</evidence>
<keyword evidence="14" id="KW-1185">Reference proteome</keyword>
<feature type="domain" description="ATP-cone" evidence="12">
    <location>
        <begin position="151"/>
        <end position="240"/>
    </location>
</feature>
<evidence type="ECO:0000256" key="8">
    <source>
        <dbReference type="ARBA" id="ARBA00047754"/>
    </source>
</evidence>
<evidence type="ECO:0000313" key="13">
    <source>
        <dbReference type="EMBL" id="SDD95682.1"/>
    </source>
</evidence>
<keyword evidence="3 9" id="KW-0547">Nucleotide-binding</keyword>
<dbReference type="SUPFAM" id="SSF51998">
    <property type="entry name" value="PFL-like glycyl radical enzymes"/>
    <property type="match status" value="1"/>
</dbReference>
<dbReference type="GO" id="GO:0004748">
    <property type="term" value="F:ribonucleoside-diphosphate reductase activity, thioredoxin disulfide as acceptor"/>
    <property type="evidence" value="ECO:0007669"/>
    <property type="project" value="UniProtKB-EC"/>
</dbReference>
<keyword evidence="4 9" id="KW-0067">ATP-binding</keyword>
<feature type="region of interest" description="Disordered" evidence="11">
    <location>
        <begin position="1"/>
        <end position="34"/>
    </location>
</feature>
<keyword evidence="5 10" id="KW-0560">Oxidoreductase</keyword>
<comment type="catalytic activity">
    <reaction evidence="8 10">
        <text>a 2'-deoxyribonucleoside 5'-diphosphate + [thioredoxin]-disulfide + H2O = a ribonucleoside 5'-diphosphate + [thioredoxin]-dithiol</text>
        <dbReference type="Rhea" id="RHEA:23252"/>
        <dbReference type="Rhea" id="RHEA-COMP:10698"/>
        <dbReference type="Rhea" id="RHEA-COMP:10700"/>
        <dbReference type="ChEBI" id="CHEBI:15377"/>
        <dbReference type="ChEBI" id="CHEBI:29950"/>
        <dbReference type="ChEBI" id="CHEBI:50058"/>
        <dbReference type="ChEBI" id="CHEBI:57930"/>
        <dbReference type="ChEBI" id="CHEBI:73316"/>
        <dbReference type="EC" id="1.17.4.1"/>
    </reaction>
</comment>
<dbReference type="GO" id="GO:0005524">
    <property type="term" value="F:ATP binding"/>
    <property type="evidence" value="ECO:0007669"/>
    <property type="project" value="UniProtKB-UniRule"/>
</dbReference>
<dbReference type="PANTHER" id="PTHR11573">
    <property type="entry name" value="RIBONUCLEOSIDE-DIPHOSPHATE REDUCTASE LARGE CHAIN"/>
    <property type="match status" value="1"/>
</dbReference>
<name>A0A1G6YZH4_9BURK</name>
<proteinExistence type="inferred from homology"/>
<evidence type="ECO:0000313" key="14">
    <source>
        <dbReference type="Proteomes" id="UP000198908"/>
    </source>
</evidence>
<dbReference type="STRING" id="416944.SAMN05421548_12920"/>
<dbReference type="GO" id="GO:0009263">
    <property type="term" value="P:deoxyribonucleotide biosynthetic process"/>
    <property type="evidence" value="ECO:0007669"/>
    <property type="project" value="UniProtKB-KW"/>
</dbReference>
<dbReference type="Pfam" id="PF02867">
    <property type="entry name" value="Ribonuc_red_lgC"/>
    <property type="match status" value="1"/>
</dbReference>
<evidence type="ECO:0000256" key="6">
    <source>
        <dbReference type="ARBA" id="ARBA00023116"/>
    </source>
</evidence>
<evidence type="ECO:0000256" key="10">
    <source>
        <dbReference type="RuleBase" id="RU003410"/>
    </source>
</evidence>
<reference evidence="14" key="1">
    <citation type="submission" date="2016-09" db="EMBL/GenBank/DDBJ databases">
        <authorList>
            <person name="Varghese N."/>
            <person name="Submissions S."/>
        </authorList>
    </citation>
    <scope>NUCLEOTIDE SEQUENCE [LARGE SCALE GENOMIC DNA]</scope>
    <source>
        <strain evidence="14">TNe-862</strain>
    </source>
</reference>
<comment type="function">
    <text evidence="7 10">Provides the precursors necessary for DNA synthesis. Catalyzes the biosynthesis of deoxyribonucleotides from the corresponding ribonucleotides.</text>
</comment>
<dbReference type="UniPathway" id="UPA00326"/>
<dbReference type="Pfam" id="PF00317">
    <property type="entry name" value="Ribonuc_red_lgN"/>
    <property type="match status" value="1"/>
</dbReference>
<dbReference type="InterPro" id="IPR039718">
    <property type="entry name" value="Rrm1"/>
</dbReference>
<dbReference type="InterPro" id="IPR008926">
    <property type="entry name" value="RNR_R1-su_N"/>
</dbReference>
<dbReference type="Proteomes" id="UP000198908">
    <property type="component" value="Unassembled WGS sequence"/>
</dbReference>
<dbReference type="EMBL" id="FMYQ01000029">
    <property type="protein sequence ID" value="SDD95682.1"/>
    <property type="molecule type" value="Genomic_DNA"/>
</dbReference>
<dbReference type="InterPro" id="IPR013509">
    <property type="entry name" value="RNR_lsu_N"/>
</dbReference>
<keyword evidence="2" id="KW-0021">Allosteric enzyme</keyword>
<dbReference type="InterPro" id="IPR005144">
    <property type="entry name" value="ATP-cone_dom"/>
</dbReference>
<dbReference type="SUPFAM" id="SSF48168">
    <property type="entry name" value="R1 subunit of ribonucleotide reductase, N-terminal domain"/>
    <property type="match status" value="1"/>
</dbReference>
<evidence type="ECO:0000259" key="12">
    <source>
        <dbReference type="PROSITE" id="PS51161"/>
    </source>
</evidence>
<dbReference type="PROSITE" id="PS00089">
    <property type="entry name" value="RIBORED_LARGE"/>
    <property type="match status" value="1"/>
</dbReference>
<evidence type="ECO:0000256" key="5">
    <source>
        <dbReference type="ARBA" id="ARBA00023002"/>
    </source>
</evidence>
<evidence type="ECO:0000256" key="2">
    <source>
        <dbReference type="ARBA" id="ARBA00022533"/>
    </source>
</evidence>
<organism evidence="13 14">
    <name type="scientific">Paraburkholderia lycopersici</name>
    <dbReference type="NCBI Taxonomy" id="416944"/>
    <lineage>
        <taxon>Bacteria</taxon>
        <taxon>Pseudomonadati</taxon>
        <taxon>Pseudomonadota</taxon>
        <taxon>Betaproteobacteria</taxon>
        <taxon>Burkholderiales</taxon>
        <taxon>Burkholderiaceae</taxon>
        <taxon>Paraburkholderia</taxon>
    </lineage>
</organism>
<dbReference type="CDD" id="cd01679">
    <property type="entry name" value="RNR_I"/>
    <property type="match status" value="1"/>
</dbReference>
<dbReference type="PROSITE" id="PS51161">
    <property type="entry name" value="ATP_CONE"/>
    <property type="match status" value="2"/>
</dbReference>
<gene>
    <name evidence="13" type="ORF">SAMN05421548_12920</name>
</gene>
<evidence type="ECO:0000256" key="3">
    <source>
        <dbReference type="ARBA" id="ARBA00022741"/>
    </source>
</evidence>
<dbReference type="NCBIfam" id="TIGR02506">
    <property type="entry name" value="NrdE_NrdA"/>
    <property type="match status" value="1"/>
</dbReference>